<organism evidence="2 3">
    <name type="scientific">Escallonia rubra</name>
    <dbReference type="NCBI Taxonomy" id="112253"/>
    <lineage>
        <taxon>Eukaryota</taxon>
        <taxon>Viridiplantae</taxon>
        <taxon>Streptophyta</taxon>
        <taxon>Embryophyta</taxon>
        <taxon>Tracheophyta</taxon>
        <taxon>Spermatophyta</taxon>
        <taxon>Magnoliopsida</taxon>
        <taxon>eudicotyledons</taxon>
        <taxon>Gunneridae</taxon>
        <taxon>Pentapetalae</taxon>
        <taxon>asterids</taxon>
        <taxon>campanulids</taxon>
        <taxon>Escalloniales</taxon>
        <taxon>Escalloniaceae</taxon>
        <taxon>Escallonia</taxon>
    </lineage>
</organism>
<sequence>MAARNNTSLNIQQPNISIFDGEQYEEWRVKMRTLFVSQDVWELVENGYEDPDDISTLTLAQQEKLRENRKKDAKALYFIQVAVSTSIFPRIIGANRSKEAWDTLKNEFQGSEKEKHPGEEDKEEEEVEIQKEEEEEDILQKDFLILISLQ</sequence>
<comment type="caution">
    <text evidence="2">The sequence shown here is derived from an EMBL/GenBank/DDBJ whole genome shotgun (WGS) entry which is preliminary data.</text>
</comment>
<dbReference type="EMBL" id="JAVXUO010003084">
    <property type="protein sequence ID" value="KAK2966882.1"/>
    <property type="molecule type" value="Genomic_DNA"/>
</dbReference>
<evidence type="ECO:0000313" key="2">
    <source>
        <dbReference type="EMBL" id="KAK2966882.1"/>
    </source>
</evidence>
<evidence type="ECO:0008006" key="4">
    <source>
        <dbReference type="Google" id="ProtNLM"/>
    </source>
</evidence>
<keyword evidence="3" id="KW-1185">Reference proteome</keyword>
<feature type="compositionally biased region" description="Acidic residues" evidence="1">
    <location>
        <begin position="120"/>
        <end position="135"/>
    </location>
</feature>
<feature type="compositionally biased region" description="Basic and acidic residues" evidence="1">
    <location>
        <begin position="107"/>
        <end position="119"/>
    </location>
</feature>
<dbReference type="Proteomes" id="UP001187471">
    <property type="component" value="Unassembled WGS sequence"/>
</dbReference>
<reference evidence="2" key="1">
    <citation type="submission" date="2022-12" db="EMBL/GenBank/DDBJ databases">
        <title>Draft genome assemblies for two species of Escallonia (Escalloniales).</title>
        <authorList>
            <person name="Chanderbali A."/>
            <person name="Dervinis C."/>
            <person name="Anghel I."/>
            <person name="Soltis D."/>
            <person name="Soltis P."/>
            <person name="Zapata F."/>
        </authorList>
    </citation>
    <scope>NUCLEOTIDE SEQUENCE</scope>
    <source>
        <strain evidence="2">UCBG92.1500</strain>
        <tissue evidence="2">Leaf</tissue>
    </source>
</reference>
<dbReference type="PANTHER" id="PTHR35317">
    <property type="entry name" value="OS04G0629600 PROTEIN"/>
    <property type="match status" value="1"/>
</dbReference>
<feature type="region of interest" description="Disordered" evidence="1">
    <location>
        <begin position="107"/>
        <end position="135"/>
    </location>
</feature>
<name>A0AA88QES1_9ASTE</name>
<evidence type="ECO:0000256" key="1">
    <source>
        <dbReference type="SAM" id="MobiDB-lite"/>
    </source>
</evidence>
<dbReference type="Pfam" id="PF14223">
    <property type="entry name" value="Retrotran_gag_2"/>
    <property type="match status" value="1"/>
</dbReference>
<dbReference type="AlphaFoldDB" id="A0AA88QES1"/>
<dbReference type="PANTHER" id="PTHR35317:SF35">
    <property type="entry name" value="DUF4219 DOMAIN-CONTAINING PROTEIN"/>
    <property type="match status" value="1"/>
</dbReference>
<proteinExistence type="predicted"/>
<gene>
    <name evidence="2" type="ORF">RJ640_028892</name>
</gene>
<accession>A0AA88QES1</accession>
<protein>
    <recommendedName>
        <fullName evidence="4">DUF4219 domain-containing protein</fullName>
    </recommendedName>
</protein>
<evidence type="ECO:0000313" key="3">
    <source>
        <dbReference type="Proteomes" id="UP001187471"/>
    </source>
</evidence>